<keyword evidence="4" id="KW-1185">Reference proteome</keyword>
<dbReference type="InterPro" id="IPR006597">
    <property type="entry name" value="Sel1-like"/>
</dbReference>
<proteinExistence type="inferred from homology"/>
<gene>
    <name evidence="3" type="ORF">EVOR1521_LOCUS7552</name>
</gene>
<evidence type="ECO:0000313" key="4">
    <source>
        <dbReference type="Proteomes" id="UP001178507"/>
    </source>
</evidence>
<dbReference type="PANTHER" id="PTHR11102:SF160">
    <property type="entry name" value="ERAD-ASSOCIATED E3 UBIQUITIN-PROTEIN LIGASE COMPONENT HRD3"/>
    <property type="match status" value="1"/>
</dbReference>
<dbReference type="InterPro" id="IPR011990">
    <property type="entry name" value="TPR-like_helical_dom_sf"/>
</dbReference>
<dbReference type="EMBL" id="CAUJNA010000612">
    <property type="protein sequence ID" value="CAJ1379260.1"/>
    <property type="molecule type" value="Genomic_DNA"/>
</dbReference>
<evidence type="ECO:0008006" key="5">
    <source>
        <dbReference type="Google" id="ProtNLM"/>
    </source>
</evidence>
<name>A0AA36MNG3_9DINO</name>
<comment type="similarity">
    <text evidence="1">Belongs to the sel-1 family.</text>
</comment>
<dbReference type="Proteomes" id="UP001178507">
    <property type="component" value="Unassembled WGS sequence"/>
</dbReference>
<keyword evidence="2" id="KW-0732">Signal</keyword>
<dbReference type="SUPFAM" id="SSF81901">
    <property type="entry name" value="HCP-like"/>
    <property type="match status" value="1"/>
</dbReference>
<dbReference type="AlphaFoldDB" id="A0AA36MNG3"/>
<evidence type="ECO:0000313" key="3">
    <source>
        <dbReference type="EMBL" id="CAJ1379260.1"/>
    </source>
</evidence>
<reference evidence="3" key="1">
    <citation type="submission" date="2023-08" db="EMBL/GenBank/DDBJ databases">
        <authorList>
            <person name="Chen Y."/>
            <person name="Shah S."/>
            <person name="Dougan E. K."/>
            <person name="Thang M."/>
            <person name="Chan C."/>
        </authorList>
    </citation>
    <scope>NUCLEOTIDE SEQUENCE</scope>
</reference>
<feature type="signal peptide" evidence="2">
    <location>
        <begin position="1"/>
        <end position="34"/>
    </location>
</feature>
<evidence type="ECO:0000256" key="2">
    <source>
        <dbReference type="SAM" id="SignalP"/>
    </source>
</evidence>
<organism evidence="3 4">
    <name type="scientific">Effrenium voratum</name>
    <dbReference type="NCBI Taxonomy" id="2562239"/>
    <lineage>
        <taxon>Eukaryota</taxon>
        <taxon>Sar</taxon>
        <taxon>Alveolata</taxon>
        <taxon>Dinophyceae</taxon>
        <taxon>Suessiales</taxon>
        <taxon>Symbiodiniaceae</taxon>
        <taxon>Effrenium</taxon>
    </lineage>
</organism>
<evidence type="ECO:0000256" key="1">
    <source>
        <dbReference type="ARBA" id="ARBA00038101"/>
    </source>
</evidence>
<dbReference type="SMART" id="SM00671">
    <property type="entry name" value="SEL1"/>
    <property type="match status" value="4"/>
</dbReference>
<dbReference type="Pfam" id="PF08238">
    <property type="entry name" value="Sel1"/>
    <property type="match status" value="4"/>
</dbReference>
<feature type="chain" id="PRO_5041247748" description="Sel1 repeat family protein" evidence="2">
    <location>
        <begin position="35"/>
        <end position="235"/>
    </location>
</feature>
<sequence>MAWSHCSRHPQERSIRRCLLAPLLVFAAQAFVSGAHFGQGRHSRVGRASGEALYAEGMNCLKSGSDLAKGVKCVQQAAEQGFAPADTELGNAYAQGMWGVPPDTEQARYHLERGAEGGDSRAHFSLGVCKLRGKFGFELDKRAAARHFRIAGEGGHEAALMNLSRMFATGDGIPQDSQQAAQCIIKAAQKDDRLKDLLTKVSSGTLDPNTQSRLQEEMDRIRDRAQQMPGFMPGG</sequence>
<comment type="caution">
    <text evidence="3">The sequence shown here is derived from an EMBL/GenBank/DDBJ whole genome shotgun (WGS) entry which is preliminary data.</text>
</comment>
<dbReference type="InterPro" id="IPR050767">
    <property type="entry name" value="Sel1_AlgK"/>
</dbReference>
<dbReference type="Gene3D" id="1.25.40.10">
    <property type="entry name" value="Tetratricopeptide repeat domain"/>
    <property type="match status" value="1"/>
</dbReference>
<dbReference type="PANTHER" id="PTHR11102">
    <property type="entry name" value="SEL-1-LIKE PROTEIN"/>
    <property type="match status" value="1"/>
</dbReference>
<accession>A0AA36MNG3</accession>
<protein>
    <recommendedName>
        <fullName evidence="5">Sel1 repeat family protein</fullName>
    </recommendedName>
</protein>